<dbReference type="OrthoDB" id="500858at2"/>
<evidence type="ECO:0000256" key="1">
    <source>
        <dbReference type="ARBA" id="ARBA00012513"/>
    </source>
</evidence>
<dbReference type="AlphaFoldDB" id="A0A5B9W4R8"/>
<name>A0A5B9W4R8_9BACT</name>
<dbReference type="CDD" id="cd00200">
    <property type="entry name" value="WD40"/>
    <property type="match status" value="2"/>
</dbReference>
<feature type="region of interest" description="Disordered" evidence="11">
    <location>
        <begin position="1122"/>
        <end position="1143"/>
    </location>
</feature>
<evidence type="ECO:0000256" key="8">
    <source>
        <dbReference type="ARBA" id="ARBA00022840"/>
    </source>
</evidence>
<dbReference type="PROSITE" id="PS00678">
    <property type="entry name" value="WD_REPEATS_1"/>
    <property type="match status" value="2"/>
</dbReference>
<organism evidence="13 14">
    <name type="scientific">Aquisphaera giovannonii</name>
    <dbReference type="NCBI Taxonomy" id="406548"/>
    <lineage>
        <taxon>Bacteria</taxon>
        <taxon>Pseudomonadati</taxon>
        <taxon>Planctomycetota</taxon>
        <taxon>Planctomycetia</taxon>
        <taxon>Isosphaerales</taxon>
        <taxon>Isosphaeraceae</taxon>
        <taxon>Aquisphaera</taxon>
    </lineage>
</organism>
<sequence length="1143" mass="120312">MAYRTTCPGCSRKLKIRDEMVGVSIRCPGCGDSFVVTSLGHAGPRTLEAAPAAITVQPEGDSGAGEGEGPPPSSSSGGTGRGSPGHARAQPTIGRLGRFELKRTLGRGGFGTVHLAYDPVLDRSVALKMPRFSPDQRSLIERFLREGKSAANLHHPNIVAVFESGRAGDDYYIASEFVPGRPLSEVIRDRGASEDLREAAAWVRDLARALGYAHGLGVIHRDIKPQNVMLDEQGRPRILDFGLAKRLDEDATMTTEGSLLGTPAYMAPEQARGETRSVGPRSDQYSLGAVLYELIAGRRPFDGPPHAVVAKVAAEEPPPLRSLRADVPADLAAICQKAMEKDPARRYATAEAFADDLERWRADRPTEARPISRARRVVRWCRRNPAPAGALAAVGASLVAMATLSGLYAGQQRRFAAEQARANERNAKLAADLEASLGESNRRLAAQQLQRGLAAFEQDEVGAGLLWAVEGLRSAVEADDPRWQRAARANLAAWGREHPPLRAVFSHARPIGSIAVSPDGRLVATASEDQTARVWDLATGAPIGPPLEHPGGAYCVAFSPDGRRLAVGTEGAVRLWDPAGGRPLGSIPAPGGVFGLAYDPRGTRLAAFGPGGAATLWEQPSGKAVGTLDAGPGAATALAFSPDGRTILTGHDGAQAQLWDADSLRPIGAPIRTTGGRVMAIAFSPDGRSFATGGGRGAQVWDVATMAARGQPLWHGGGVRAVAFRPDGRSFVTASVDRTARIWDAASRARIGPVYRQQGPILTAAFTPDGRTLLTAGGDFTGRAWGLDRAGRAPRAPEQEHPGGAVAFTPDGRAFLAGGERSAQLWETATGRAVGPPLVDDGGFNPIAIGPGGKIALAGSAARTAKLWDLASGRPIGRPMGHAAEVTVVAISPDGRTLLTGGQDRTARLWDASDQRPLLEPLRQTGGVDAGAFSPDGRTVVVGTDTSNVRLYDVATGSQRGETIPHHGAVSGLAFSPDGRYLLVGGEDSTAQLWDLATRRRAVPPLQHRSWVYSVAFGGAGGTMLTGSWDTTARLWDAATGVPIGPAYPQPASVYQVAFSPSGDAFLTGCGGKARLFRTVPDHPDPLERTELWVAVLTGLSLDPAGTVQPLDHDTWRSRRRELARWAGPDAGAAPGPRPDGAR</sequence>
<evidence type="ECO:0000256" key="10">
    <source>
        <dbReference type="PROSITE-ProRule" id="PRU10141"/>
    </source>
</evidence>
<evidence type="ECO:0000256" key="11">
    <source>
        <dbReference type="SAM" id="MobiDB-lite"/>
    </source>
</evidence>
<feature type="repeat" description="WD" evidence="9">
    <location>
        <begin position="963"/>
        <end position="1004"/>
    </location>
</feature>
<dbReference type="PROSITE" id="PS50294">
    <property type="entry name" value="WD_REPEATS_REGION"/>
    <property type="match status" value="5"/>
</dbReference>
<gene>
    <name evidence="13" type="primary">prkC_32</name>
    <name evidence="13" type="ORF">OJF2_37610</name>
</gene>
<dbReference type="SUPFAM" id="SSF50998">
    <property type="entry name" value="Quinoprotein alcohol dehydrogenase-like"/>
    <property type="match status" value="2"/>
</dbReference>
<dbReference type="CDD" id="cd14014">
    <property type="entry name" value="STKc_PknB_like"/>
    <property type="match status" value="1"/>
</dbReference>
<dbReference type="PROSITE" id="PS00107">
    <property type="entry name" value="PROTEIN_KINASE_ATP"/>
    <property type="match status" value="1"/>
</dbReference>
<dbReference type="EC" id="2.7.11.1" evidence="1"/>
<dbReference type="PROSITE" id="PS50082">
    <property type="entry name" value="WD_REPEATS_2"/>
    <property type="match status" value="6"/>
</dbReference>
<keyword evidence="5" id="KW-0677">Repeat</keyword>
<evidence type="ECO:0000313" key="14">
    <source>
        <dbReference type="Proteomes" id="UP000324233"/>
    </source>
</evidence>
<dbReference type="GO" id="GO:0005524">
    <property type="term" value="F:ATP binding"/>
    <property type="evidence" value="ECO:0007669"/>
    <property type="project" value="UniProtKB-UniRule"/>
</dbReference>
<dbReference type="InterPro" id="IPR020472">
    <property type="entry name" value="WD40_PAC1"/>
</dbReference>
<feature type="repeat" description="WD" evidence="9">
    <location>
        <begin position="1005"/>
        <end position="1041"/>
    </location>
</feature>
<feature type="repeat" description="WD" evidence="9">
    <location>
        <begin position="879"/>
        <end position="920"/>
    </location>
</feature>
<dbReference type="Gene3D" id="2.130.10.10">
    <property type="entry name" value="YVTN repeat-like/Quinoprotein amine dehydrogenase"/>
    <property type="match status" value="4"/>
</dbReference>
<dbReference type="PANTHER" id="PTHR19848">
    <property type="entry name" value="WD40 REPEAT PROTEIN"/>
    <property type="match status" value="1"/>
</dbReference>
<dbReference type="Pfam" id="PF00069">
    <property type="entry name" value="Pkinase"/>
    <property type="match status" value="1"/>
</dbReference>
<evidence type="ECO:0000313" key="13">
    <source>
        <dbReference type="EMBL" id="QEH35214.1"/>
    </source>
</evidence>
<keyword evidence="7 13" id="KW-0418">Kinase</keyword>
<keyword evidence="14" id="KW-1185">Reference proteome</keyword>
<reference evidence="13 14" key="1">
    <citation type="submission" date="2019-08" db="EMBL/GenBank/DDBJ databases">
        <title>Deep-cultivation of Planctomycetes and their phenomic and genomic characterization uncovers novel biology.</title>
        <authorList>
            <person name="Wiegand S."/>
            <person name="Jogler M."/>
            <person name="Boedeker C."/>
            <person name="Pinto D."/>
            <person name="Vollmers J."/>
            <person name="Rivas-Marin E."/>
            <person name="Kohn T."/>
            <person name="Peeters S.H."/>
            <person name="Heuer A."/>
            <person name="Rast P."/>
            <person name="Oberbeckmann S."/>
            <person name="Bunk B."/>
            <person name="Jeske O."/>
            <person name="Meyerdierks A."/>
            <person name="Storesund J.E."/>
            <person name="Kallscheuer N."/>
            <person name="Luecker S."/>
            <person name="Lage O.M."/>
            <person name="Pohl T."/>
            <person name="Merkel B.J."/>
            <person name="Hornburger P."/>
            <person name="Mueller R.-W."/>
            <person name="Bruemmer F."/>
            <person name="Labrenz M."/>
            <person name="Spormann A.M."/>
            <person name="Op den Camp H."/>
            <person name="Overmann J."/>
            <person name="Amann R."/>
            <person name="Jetten M.S.M."/>
            <person name="Mascher T."/>
            <person name="Medema M.H."/>
            <person name="Devos D.P."/>
            <person name="Kaster A.-K."/>
            <person name="Ovreas L."/>
            <person name="Rohde M."/>
            <person name="Galperin M.Y."/>
            <person name="Jogler C."/>
        </authorList>
    </citation>
    <scope>NUCLEOTIDE SEQUENCE [LARGE SCALE GENOMIC DNA]</scope>
    <source>
        <strain evidence="13 14">OJF2</strain>
    </source>
</reference>
<dbReference type="KEGG" id="agv:OJF2_37610"/>
<evidence type="ECO:0000256" key="6">
    <source>
        <dbReference type="ARBA" id="ARBA00022741"/>
    </source>
</evidence>
<keyword evidence="4 13" id="KW-0808">Transferase</keyword>
<keyword evidence="8 10" id="KW-0067">ATP-binding</keyword>
<dbReference type="PROSITE" id="PS50011">
    <property type="entry name" value="PROTEIN_KINASE_DOM"/>
    <property type="match status" value="1"/>
</dbReference>
<dbReference type="Gene3D" id="3.30.200.20">
    <property type="entry name" value="Phosphorylase Kinase, domain 1"/>
    <property type="match status" value="1"/>
</dbReference>
<dbReference type="InterPro" id="IPR015943">
    <property type="entry name" value="WD40/YVTN_repeat-like_dom_sf"/>
</dbReference>
<feature type="repeat" description="WD" evidence="9">
    <location>
        <begin position="628"/>
        <end position="669"/>
    </location>
</feature>
<accession>A0A5B9W4R8</accession>
<dbReference type="InterPro" id="IPR011009">
    <property type="entry name" value="Kinase-like_dom_sf"/>
</dbReference>
<keyword evidence="3 9" id="KW-0853">WD repeat</keyword>
<dbReference type="Pfam" id="PF00400">
    <property type="entry name" value="WD40"/>
    <property type="match status" value="8"/>
</dbReference>
<feature type="repeat" description="WD" evidence="9">
    <location>
        <begin position="715"/>
        <end position="753"/>
    </location>
</feature>
<feature type="repeat" description="WD" evidence="9">
    <location>
        <begin position="504"/>
        <end position="545"/>
    </location>
</feature>
<dbReference type="Gene3D" id="2.20.28.160">
    <property type="match status" value="1"/>
</dbReference>
<protein>
    <recommendedName>
        <fullName evidence="1">non-specific serine/threonine protein kinase</fullName>
        <ecNumber evidence="1">2.7.11.1</ecNumber>
    </recommendedName>
</protein>
<evidence type="ECO:0000256" key="4">
    <source>
        <dbReference type="ARBA" id="ARBA00022679"/>
    </source>
</evidence>
<dbReference type="InterPro" id="IPR000719">
    <property type="entry name" value="Prot_kinase_dom"/>
</dbReference>
<dbReference type="SMART" id="SM00220">
    <property type="entry name" value="S_TKc"/>
    <property type="match status" value="1"/>
</dbReference>
<dbReference type="InterPro" id="IPR017441">
    <property type="entry name" value="Protein_kinase_ATP_BS"/>
</dbReference>
<dbReference type="PANTHER" id="PTHR19848:SF8">
    <property type="entry name" value="F-BOX AND WD REPEAT DOMAIN CONTAINING 7"/>
    <property type="match status" value="1"/>
</dbReference>
<dbReference type="RefSeq" id="WP_148595045.1">
    <property type="nucleotide sequence ID" value="NZ_CP042997.1"/>
</dbReference>
<feature type="region of interest" description="Disordered" evidence="11">
    <location>
        <begin position="57"/>
        <end position="94"/>
    </location>
</feature>
<keyword evidence="2" id="KW-0723">Serine/threonine-protein kinase</keyword>
<evidence type="ECO:0000256" key="2">
    <source>
        <dbReference type="ARBA" id="ARBA00022527"/>
    </source>
</evidence>
<dbReference type="SMART" id="SM00320">
    <property type="entry name" value="WD40"/>
    <property type="match status" value="14"/>
</dbReference>
<dbReference type="PROSITE" id="PS00108">
    <property type="entry name" value="PROTEIN_KINASE_ST"/>
    <property type="match status" value="1"/>
</dbReference>
<dbReference type="InterPro" id="IPR001680">
    <property type="entry name" value="WD40_rpt"/>
</dbReference>
<feature type="binding site" evidence="10">
    <location>
        <position position="128"/>
    </location>
    <ligand>
        <name>ATP</name>
        <dbReference type="ChEBI" id="CHEBI:30616"/>
    </ligand>
</feature>
<dbReference type="FunFam" id="1.10.510.10:FF:000021">
    <property type="entry name" value="Serine/threonine protein kinase"/>
    <property type="match status" value="1"/>
</dbReference>
<evidence type="ECO:0000256" key="7">
    <source>
        <dbReference type="ARBA" id="ARBA00022777"/>
    </source>
</evidence>
<evidence type="ECO:0000256" key="5">
    <source>
        <dbReference type="ARBA" id="ARBA00022737"/>
    </source>
</evidence>
<dbReference type="PRINTS" id="PR00320">
    <property type="entry name" value="GPROTEINBRPT"/>
</dbReference>
<feature type="domain" description="Protein kinase" evidence="12">
    <location>
        <begin position="99"/>
        <end position="361"/>
    </location>
</feature>
<dbReference type="InterPro" id="IPR011047">
    <property type="entry name" value="Quinoprotein_ADH-like_sf"/>
</dbReference>
<dbReference type="Gene3D" id="1.10.510.10">
    <property type="entry name" value="Transferase(Phosphotransferase) domain 1"/>
    <property type="match status" value="1"/>
</dbReference>
<dbReference type="GO" id="GO:0004674">
    <property type="term" value="F:protein serine/threonine kinase activity"/>
    <property type="evidence" value="ECO:0007669"/>
    <property type="project" value="UniProtKB-KW"/>
</dbReference>
<keyword evidence="6 10" id="KW-0547">Nucleotide-binding</keyword>
<evidence type="ECO:0000256" key="9">
    <source>
        <dbReference type="PROSITE-ProRule" id="PRU00221"/>
    </source>
</evidence>
<evidence type="ECO:0000259" key="12">
    <source>
        <dbReference type="PROSITE" id="PS50011"/>
    </source>
</evidence>
<dbReference type="InterPro" id="IPR019775">
    <property type="entry name" value="WD40_repeat_CS"/>
</dbReference>
<dbReference type="InterPro" id="IPR008271">
    <property type="entry name" value="Ser/Thr_kinase_AS"/>
</dbReference>
<evidence type="ECO:0000256" key="3">
    <source>
        <dbReference type="ARBA" id="ARBA00022574"/>
    </source>
</evidence>
<dbReference type="EMBL" id="CP042997">
    <property type="protein sequence ID" value="QEH35214.1"/>
    <property type="molecule type" value="Genomic_DNA"/>
</dbReference>
<proteinExistence type="predicted"/>
<dbReference type="SUPFAM" id="SSF56112">
    <property type="entry name" value="Protein kinase-like (PK-like)"/>
    <property type="match status" value="1"/>
</dbReference>
<dbReference type="Proteomes" id="UP000324233">
    <property type="component" value="Chromosome"/>
</dbReference>